<proteinExistence type="predicted"/>
<evidence type="ECO:0000313" key="3">
    <source>
        <dbReference type="WBParaSite" id="nRc.2.0.1.t47961-RA"/>
    </source>
</evidence>
<reference evidence="3" key="1">
    <citation type="submission" date="2022-11" db="UniProtKB">
        <authorList>
            <consortium name="WormBaseParasite"/>
        </authorList>
    </citation>
    <scope>IDENTIFICATION</scope>
</reference>
<feature type="region of interest" description="Disordered" evidence="1">
    <location>
        <begin position="1"/>
        <end position="26"/>
    </location>
</feature>
<organism evidence="2 3">
    <name type="scientific">Romanomermis culicivorax</name>
    <name type="common">Nematode worm</name>
    <dbReference type="NCBI Taxonomy" id="13658"/>
    <lineage>
        <taxon>Eukaryota</taxon>
        <taxon>Metazoa</taxon>
        <taxon>Ecdysozoa</taxon>
        <taxon>Nematoda</taxon>
        <taxon>Enoplea</taxon>
        <taxon>Dorylaimia</taxon>
        <taxon>Mermithida</taxon>
        <taxon>Mermithoidea</taxon>
        <taxon>Mermithidae</taxon>
        <taxon>Romanomermis</taxon>
    </lineage>
</organism>
<dbReference type="Proteomes" id="UP000887565">
    <property type="component" value="Unplaced"/>
</dbReference>
<protein>
    <submittedName>
        <fullName evidence="3">PH domain-containing protein</fullName>
    </submittedName>
</protein>
<name>A0A915LDQ4_ROMCU</name>
<dbReference type="AlphaFoldDB" id="A0A915LDQ4"/>
<accession>A0A915LDQ4</accession>
<keyword evidence="2" id="KW-1185">Reference proteome</keyword>
<evidence type="ECO:0000313" key="2">
    <source>
        <dbReference type="Proteomes" id="UP000887565"/>
    </source>
</evidence>
<dbReference type="WBParaSite" id="nRc.2.0.1.t47961-RA">
    <property type="protein sequence ID" value="nRc.2.0.1.t47961-RA"/>
    <property type="gene ID" value="nRc.2.0.1.g47961"/>
</dbReference>
<evidence type="ECO:0000256" key="1">
    <source>
        <dbReference type="SAM" id="MobiDB-lite"/>
    </source>
</evidence>
<sequence>MDGGYGSGGYSNNGNTKRPSTTASVVDKKRKYPVGLQMKNGFNLTAFVYNRSLANKNHSGNSNISKDEDFFDFRIMVFKCDQNIAKDWLQAIHLHFEYYYCRHKSGEEMKTCNQNSKIKQAYRNFVKLNKNSQIGLHYVEKYGDCSFKS</sequence>
<feature type="compositionally biased region" description="Gly residues" evidence="1">
    <location>
        <begin position="1"/>
        <end position="11"/>
    </location>
</feature>